<dbReference type="Ensembl" id="ENSGALT00010054712.1">
    <property type="protein sequence ID" value="ENSGALP00010033060.1"/>
    <property type="gene ID" value="ENSGALG00010022479.1"/>
</dbReference>
<gene>
    <name evidence="2" type="primary">LOC415661</name>
</gene>
<dbReference type="PRINTS" id="PR00081">
    <property type="entry name" value="GDHRDH"/>
</dbReference>
<accession>A0A8V0ZNM8</accession>
<evidence type="ECO:0008006" key="5">
    <source>
        <dbReference type="Google" id="ProtNLM"/>
    </source>
</evidence>
<organism evidence="2 3">
    <name type="scientific">Gallus gallus</name>
    <name type="common">Chicken</name>
    <dbReference type="NCBI Taxonomy" id="9031"/>
    <lineage>
        <taxon>Eukaryota</taxon>
        <taxon>Metazoa</taxon>
        <taxon>Chordata</taxon>
        <taxon>Craniata</taxon>
        <taxon>Vertebrata</taxon>
        <taxon>Euteleostomi</taxon>
        <taxon>Archelosauria</taxon>
        <taxon>Archosauria</taxon>
        <taxon>Dinosauria</taxon>
        <taxon>Saurischia</taxon>
        <taxon>Theropoda</taxon>
        <taxon>Coelurosauria</taxon>
        <taxon>Aves</taxon>
        <taxon>Neognathae</taxon>
        <taxon>Galloanserae</taxon>
        <taxon>Galliformes</taxon>
        <taxon>Phasianidae</taxon>
        <taxon>Phasianinae</taxon>
        <taxon>Gallus</taxon>
    </lineage>
</organism>
<dbReference type="GeneTree" id="ENSGT00940000163363"/>
<reference evidence="2" key="2">
    <citation type="submission" date="2025-08" db="UniProtKB">
        <authorList>
            <consortium name="Ensembl"/>
        </authorList>
    </citation>
    <scope>IDENTIFICATION</scope>
    <source>
        <strain evidence="2">broiler</strain>
    </source>
</reference>
<name>A0A8V0ZNM8_CHICK</name>
<evidence type="ECO:0000313" key="3">
    <source>
        <dbReference type="Proteomes" id="UP000000539"/>
    </source>
</evidence>
<evidence type="ECO:0000256" key="1">
    <source>
        <dbReference type="RuleBase" id="RU000363"/>
    </source>
</evidence>
<sequence>MGELRVRSVLVTGANRGIGLGLVQHLLALPNPPEWVFATCRDPKGQRAQELQKLASKHPNLVIVPLEVTDPASIKAAAASVGERLKGSGLNLLINNAGVLNANTLETETLKDMLHVYTTNTIAPLLLSQAFLPLLKKAAQESPGSRMSCSKAAIVNMSSTAGSIKEVFLWESAQCISYRCSKAALNMLTRCQSMGYREHGILCVALHPGWVQTDMGNVAGCTELQKLASKHPNLVIVPLEVTDPASIKAAAASVGERLKGSGLNLLINNAGIAKTNSLDTETLDNMSQLFTTNTIAPLLLGQAFLPLLKKAAQGSPGSGMSCSKAAIVNMSSIGGSIKEMYLWEAAHCVAYRCSKAALNMLTRCQSMGYREHGILCVALHPGWVQTDMGNAAGYTPPLTVDASVGGMLKVLSNLSEKDSGAFLDWEGNVVAW</sequence>
<dbReference type="Proteomes" id="UP000000539">
    <property type="component" value="Chromosome 11"/>
</dbReference>
<reference evidence="2" key="1">
    <citation type="submission" date="2020-11" db="EMBL/GenBank/DDBJ databases">
        <title>Gallus gallus (Chicken) genome, bGalGal1, GRCg7b, maternal haplotype autosomes + Z &amp; W.</title>
        <authorList>
            <person name="Warren W."/>
            <person name="Formenti G."/>
            <person name="Fedrigo O."/>
            <person name="Haase B."/>
            <person name="Mountcastle J."/>
            <person name="Balacco J."/>
            <person name="Tracey A."/>
            <person name="Schneider V."/>
            <person name="Okimoto R."/>
            <person name="Cheng H."/>
            <person name="Hawken R."/>
            <person name="Howe K."/>
            <person name="Jarvis E.D."/>
        </authorList>
    </citation>
    <scope>NUCLEOTIDE SEQUENCE [LARGE SCALE GENOMIC DNA]</scope>
    <source>
        <strain evidence="2">Broiler</strain>
    </source>
</reference>
<dbReference type="SUPFAM" id="SSF51735">
    <property type="entry name" value="NAD(P)-binding Rossmann-fold domains"/>
    <property type="match status" value="2"/>
</dbReference>
<dbReference type="InterPro" id="IPR051468">
    <property type="entry name" value="Fungal_SecMetab_SDRs"/>
</dbReference>
<dbReference type="OrthoDB" id="7289984at2759"/>
<protein>
    <recommendedName>
        <fullName evidence="5">C-factor-like</fullName>
    </recommendedName>
</protein>
<dbReference type="Gene3D" id="3.40.50.720">
    <property type="entry name" value="NAD(P)-binding Rossmann-like Domain"/>
    <property type="match status" value="2"/>
</dbReference>
<dbReference type="InterPro" id="IPR036291">
    <property type="entry name" value="NAD(P)-bd_dom_sf"/>
</dbReference>
<keyword evidence="4" id="KW-1267">Proteomics identification</keyword>
<dbReference type="Pfam" id="PF00106">
    <property type="entry name" value="adh_short"/>
    <property type="match status" value="2"/>
</dbReference>
<evidence type="ECO:0000313" key="2">
    <source>
        <dbReference type="Ensembl" id="ENSGALP00010033060.1"/>
    </source>
</evidence>
<reference evidence="2" key="3">
    <citation type="submission" date="2025-09" db="UniProtKB">
        <authorList>
            <consortium name="Ensembl"/>
        </authorList>
    </citation>
    <scope>IDENTIFICATION</scope>
    <source>
        <strain evidence="2">broiler</strain>
    </source>
</reference>
<dbReference type="PANTHER" id="PTHR43544:SF38">
    <property type="entry name" value="C-FACTOR-RELATED"/>
    <property type="match status" value="1"/>
</dbReference>
<dbReference type="AlphaFoldDB" id="A0A8V0ZNM8"/>
<dbReference type="CDD" id="cd05325">
    <property type="entry name" value="carb_red_sniffer_like_SDR_c"/>
    <property type="match status" value="2"/>
</dbReference>
<proteinExistence type="evidence at protein level"/>
<dbReference type="InterPro" id="IPR002347">
    <property type="entry name" value="SDR_fam"/>
</dbReference>
<dbReference type="PRINTS" id="PR00080">
    <property type="entry name" value="SDRFAMILY"/>
</dbReference>
<comment type="similarity">
    <text evidence="1">Belongs to the short-chain dehydrogenases/reductases (SDR) family.</text>
</comment>
<keyword evidence="3" id="KW-1185">Reference proteome</keyword>
<dbReference type="PANTHER" id="PTHR43544">
    <property type="entry name" value="SHORT-CHAIN DEHYDROGENASE/REDUCTASE"/>
    <property type="match status" value="1"/>
</dbReference>
<evidence type="ECO:0007829" key="4">
    <source>
        <dbReference type="PeptideAtlas" id="A0A8V0ZNM8"/>
    </source>
</evidence>